<keyword evidence="5 12" id="KW-1133">Transmembrane helix</keyword>
<evidence type="ECO:0000256" key="2">
    <source>
        <dbReference type="ARBA" id="ARBA00022500"/>
    </source>
</evidence>
<dbReference type="Proteomes" id="UP001475781">
    <property type="component" value="Chromosome"/>
</dbReference>
<organism evidence="17 18">
    <name type="scientific">Marinobacter metalliresistant</name>
    <dbReference type="NCBI Taxonomy" id="2961995"/>
    <lineage>
        <taxon>Bacteria</taxon>
        <taxon>Pseudomonadati</taxon>
        <taxon>Pseudomonadota</taxon>
        <taxon>Gammaproteobacteria</taxon>
        <taxon>Pseudomonadales</taxon>
        <taxon>Marinobacteraceae</taxon>
        <taxon>Marinobacter</taxon>
    </lineage>
</organism>
<evidence type="ECO:0000256" key="8">
    <source>
        <dbReference type="ARBA" id="ARBA00029447"/>
    </source>
</evidence>
<keyword evidence="4 12" id="KW-0812">Transmembrane</keyword>
<feature type="region of interest" description="Disordered" evidence="11">
    <location>
        <begin position="385"/>
        <end position="404"/>
    </location>
</feature>
<evidence type="ECO:0000259" key="13">
    <source>
        <dbReference type="PROSITE" id="PS50111"/>
    </source>
</evidence>
<evidence type="ECO:0000256" key="6">
    <source>
        <dbReference type="ARBA" id="ARBA00023136"/>
    </source>
</evidence>
<dbReference type="PANTHER" id="PTHR32089">
    <property type="entry name" value="METHYL-ACCEPTING CHEMOTAXIS PROTEIN MCPB"/>
    <property type="match status" value="1"/>
</dbReference>
<dbReference type="Pfam" id="PF00672">
    <property type="entry name" value="HAMP"/>
    <property type="match status" value="1"/>
</dbReference>
<keyword evidence="18" id="KW-1185">Reference proteome</keyword>
<evidence type="ECO:0000313" key="18">
    <source>
        <dbReference type="Proteomes" id="UP001475781"/>
    </source>
</evidence>
<evidence type="ECO:0000256" key="11">
    <source>
        <dbReference type="SAM" id="MobiDB-lite"/>
    </source>
</evidence>
<dbReference type="PROSITE" id="PS50192">
    <property type="entry name" value="T_SNARE"/>
    <property type="match status" value="1"/>
</dbReference>
<evidence type="ECO:0000259" key="16">
    <source>
        <dbReference type="PROSITE" id="PS51753"/>
    </source>
</evidence>
<dbReference type="InterPro" id="IPR032255">
    <property type="entry name" value="HBM"/>
</dbReference>
<proteinExistence type="inferred from homology"/>
<feature type="domain" description="HAMP" evidence="15">
    <location>
        <begin position="320"/>
        <end position="372"/>
    </location>
</feature>
<dbReference type="PROSITE" id="PS51753">
    <property type="entry name" value="HBM"/>
    <property type="match status" value="1"/>
</dbReference>
<dbReference type="Gene3D" id="1.20.1440.210">
    <property type="match status" value="1"/>
</dbReference>
<evidence type="ECO:0000256" key="4">
    <source>
        <dbReference type="ARBA" id="ARBA00022692"/>
    </source>
</evidence>
<keyword evidence="2" id="KW-0145">Chemotaxis</keyword>
<feature type="compositionally biased region" description="Polar residues" evidence="11">
    <location>
        <begin position="385"/>
        <end position="401"/>
    </location>
</feature>
<dbReference type="SMART" id="SM01358">
    <property type="entry name" value="HBM"/>
    <property type="match status" value="1"/>
</dbReference>
<feature type="domain" description="T-SNARE coiled-coil homology" evidence="14">
    <location>
        <begin position="564"/>
        <end position="626"/>
    </location>
</feature>
<dbReference type="PROSITE" id="PS50111">
    <property type="entry name" value="CHEMOTAXIS_TRANSDUC_2"/>
    <property type="match status" value="1"/>
</dbReference>
<dbReference type="CDD" id="cd06225">
    <property type="entry name" value="HAMP"/>
    <property type="match status" value="1"/>
</dbReference>
<evidence type="ECO:0000256" key="1">
    <source>
        <dbReference type="ARBA" id="ARBA00004429"/>
    </source>
</evidence>
<dbReference type="EMBL" id="CP101118">
    <property type="protein sequence ID" value="WZF87533.1"/>
    <property type="molecule type" value="Genomic_DNA"/>
</dbReference>
<evidence type="ECO:0000256" key="12">
    <source>
        <dbReference type="SAM" id="Phobius"/>
    </source>
</evidence>
<dbReference type="PANTHER" id="PTHR32089:SF120">
    <property type="entry name" value="METHYL-ACCEPTING CHEMOTAXIS PROTEIN TLPQ"/>
    <property type="match status" value="1"/>
</dbReference>
<dbReference type="CDD" id="cd11386">
    <property type="entry name" value="MCP_signal"/>
    <property type="match status" value="1"/>
</dbReference>
<evidence type="ECO:0000313" key="17">
    <source>
        <dbReference type="EMBL" id="WZF87533.1"/>
    </source>
</evidence>
<dbReference type="Pfam" id="PF16591">
    <property type="entry name" value="HBM"/>
    <property type="match status" value="1"/>
</dbReference>
<protein>
    <submittedName>
        <fullName evidence="17">Methyl-accepting chemotaxis protein</fullName>
    </submittedName>
</protein>
<dbReference type="InterPro" id="IPR004089">
    <property type="entry name" value="MCPsignal_dom"/>
</dbReference>
<gene>
    <name evidence="17" type="ORF">NLK58_14425</name>
</gene>
<evidence type="ECO:0000259" key="14">
    <source>
        <dbReference type="PROSITE" id="PS50192"/>
    </source>
</evidence>
<dbReference type="Gene3D" id="1.10.287.950">
    <property type="entry name" value="Methyl-accepting chemotaxis protein"/>
    <property type="match status" value="1"/>
</dbReference>
<dbReference type="SMART" id="SM00283">
    <property type="entry name" value="MA"/>
    <property type="match status" value="1"/>
</dbReference>
<dbReference type="PROSITE" id="PS50885">
    <property type="entry name" value="HAMP"/>
    <property type="match status" value="1"/>
</dbReference>
<keyword evidence="6 12" id="KW-0472">Membrane</keyword>
<sequence>MNNVLLNMPVKLKLLTAFGLLLLLTVGASLASYSAFDNLTDGNKKVKDVASINNLVKDARFNEKNFFMRNDQRYVENTLSAIKAAGETAELAAQTLESPEQKTAMEKVQKDLVGYQAALLRMVEQRAQSGAALKAMEASAREAVEGFTHLEQFFQARLLEQLAAGQDNDAQETLRLVRLAGELARDVLDARRIEKNFVISENPEAAAELNQRIDSVEDGLSELAGFADTTAAQTRIEQLETALESYGQQFVRLTRNVEDMNQDEARVTELARDTIAQAGAALAEERMIMDEVRDNALLILFGATITALVFGIGAALLVTRTIVGPLDELVSHAGKVADGDLSNNIHTDRKDDLGRLMMAMQVMTENLRHMVKEVSDGISQIASSAEELSSVTEQTSAGANQQRDETDQVATAMNEMTATIQEVAQNAESAASSASESDTEAKEGHEVVSSAMAKIETLTEDINSSAKLISKLRDDSANIGTVLDVIRSIAEQTNLLALNAAIEAARAGEQGRGFAVVADEVRALALRTHESTGEIETLVQTLQQGANEAVESMHGNSESAESAVRVTRSAGEALSSIAGSVSTIQAMNQQIATAVEEQTSVAEDISQSVVNIREVTDQTATANSQIAISSNDLARLGSDLQRVSERFKVS</sequence>
<reference evidence="17 18" key="1">
    <citation type="submission" date="2022-07" db="EMBL/GenBank/DDBJ databases">
        <title>A copper resistant bacterium isolated from sediment samples of deep sea hydrothermal areas.</title>
        <authorList>
            <person name="Zeng X."/>
        </authorList>
    </citation>
    <scope>NUCLEOTIDE SEQUENCE [LARGE SCALE GENOMIC DNA]</scope>
    <source>
        <strain evidence="18">CuT 6</strain>
    </source>
</reference>
<keyword evidence="3" id="KW-1003">Cell membrane</keyword>
<evidence type="ECO:0000256" key="5">
    <source>
        <dbReference type="ARBA" id="ARBA00022989"/>
    </source>
</evidence>
<keyword evidence="10" id="KW-0175">Coiled coil</keyword>
<dbReference type="SUPFAM" id="SSF58104">
    <property type="entry name" value="Methyl-accepting chemotaxis protein (MCP) signaling domain"/>
    <property type="match status" value="1"/>
</dbReference>
<feature type="transmembrane region" description="Helical" evidence="12">
    <location>
        <begin position="296"/>
        <end position="318"/>
    </location>
</feature>
<dbReference type="SMART" id="SM00304">
    <property type="entry name" value="HAMP"/>
    <property type="match status" value="2"/>
</dbReference>
<dbReference type="Pfam" id="PF00015">
    <property type="entry name" value="MCPsignal"/>
    <property type="match status" value="1"/>
</dbReference>
<feature type="domain" description="HBM" evidence="16">
    <location>
        <begin position="41"/>
        <end position="293"/>
    </location>
</feature>
<feature type="domain" description="Methyl-accepting transducer" evidence="13">
    <location>
        <begin position="377"/>
        <end position="613"/>
    </location>
</feature>
<keyword evidence="7 9" id="KW-0807">Transducer</keyword>
<evidence type="ECO:0000259" key="15">
    <source>
        <dbReference type="PROSITE" id="PS50885"/>
    </source>
</evidence>
<dbReference type="InterPro" id="IPR000727">
    <property type="entry name" value="T_SNARE_dom"/>
</dbReference>
<name>A0ABZ2VYI3_9GAMM</name>
<evidence type="ECO:0000256" key="10">
    <source>
        <dbReference type="SAM" id="Coils"/>
    </source>
</evidence>
<comment type="subcellular location">
    <subcellularLocation>
        <location evidence="1">Cell inner membrane</location>
        <topology evidence="1">Multi-pass membrane protein</topology>
    </subcellularLocation>
</comment>
<evidence type="ECO:0000256" key="3">
    <source>
        <dbReference type="ARBA" id="ARBA00022519"/>
    </source>
</evidence>
<evidence type="ECO:0000256" key="9">
    <source>
        <dbReference type="PROSITE-ProRule" id="PRU00284"/>
    </source>
</evidence>
<dbReference type="InterPro" id="IPR003660">
    <property type="entry name" value="HAMP_dom"/>
</dbReference>
<feature type="coiled-coil region" evidence="10">
    <location>
        <begin position="236"/>
        <end position="263"/>
    </location>
</feature>
<keyword evidence="3" id="KW-0997">Cell inner membrane</keyword>
<accession>A0ABZ2VYI3</accession>
<evidence type="ECO:0000256" key="7">
    <source>
        <dbReference type="ARBA" id="ARBA00023224"/>
    </source>
</evidence>
<dbReference type="RefSeq" id="WP_117619134.1">
    <property type="nucleotide sequence ID" value="NZ_CP101118.1"/>
</dbReference>
<comment type="similarity">
    <text evidence="8">Belongs to the methyl-accepting chemotaxis (MCP) protein family.</text>
</comment>